<dbReference type="InterPro" id="IPR054549">
    <property type="entry name" value="UVB_sens_RUS_dom"/>
</dbReference>
<evidence type="ECO:0000256" key="6">
    <source>
        <dbReference type="SAM" id="Coils"/>
    </source>
</evidence>
<comment type="caution">
    <text evidence="9">The sequence shown here is derived from an EMBL/GenBank/DDBJ whole genome shotgun (WGS) entry which is preliminary data.</text>
</comment>
<keyword evidence="6" id="KW-0175">Coiled coil</keyword>
<dbReference type="Pfam" id="PF04884">
    <property type="entry name" value="UVB_sens_prot"/>
    <property type="match status" value="1"/>
</dbReference>
<evidence type="ECO:0000256" key="2">
    <source>
        <dbReference type="ARBA" id="ARBA00007558"/>
    </source>
</evidence>
<evidence type="ECO:0000313" key="10">
    <source>
        <dbReference type="Proteomes" id="UP001465976"/>
    </source>
</evidence>
<proteinExistence type="inferred from homology"/>
<evidence type="ECO:0000313" key="9">
    <source>
        <dbReference type="EMBL" id="KAL0569071.1"/>
    </source>
</evidence>
<evidence type="ECO:0000256" key="4">
    <source>
        <dbReference type="ARBA" id="ARBA00022989"/>
    </source>
</evidence>
<keyword evidence="3 7" id="KW-0812">Transmembrane</keyword>
<name>A0ABR3F1K3_9AGAR</name>
<dbReference type="EMBL" id="JBAHYK010001198">
    <property type="protein sequence ID" value="KAL0569071.1"/>
    <property type="molecule type" value="Genomic_DNA"/>
</dbReference>
<keyword evidence="10" id="KW-1185">Reference proteome</keyword>
<feature type="domain" description="Protein root UVB sensitive/RUS" evidence="8">
    <location>
        <begin position="44"/>
        <end position="288"/>
    </location>
</feature>
<accession>A0ABR3F1K3</accession>
<comment type="similarity">
    <text evidence="2">Belongs to the RUS1 family.</text>
</comment>
<feature type="transmembrane region" description="Helical" evidence="7">
    <location>
        <begin position="252"/>
        <end position="270"/>
    </location>
</feature>
<feature type="coiled-coil region" evidence="6">
    <location>
        <begin position="409"/>
        <end position="436"/>
    </location>
</feature>
<dbReference type="Proteomes" id="UP001465976">
    <property type="component" value="Unassembled WGS sequence"/>
</dbReference>
<evidence type="ECO:0000256" key="5">
    <source>
        <dbReference type="ARBA" id="ARBA00023136"/>
    </source>
</evidence>
<organism evidence="9 10">
    <name type="scientific">Marasmius crinis-equi</name>
    <dbReference type="NCBI Taxonomy" id="585013"/>
    <lineage>
        <taxon>Eukaryota</taxon>
        <taxon>Fungi</taxon>
        <taxon>Dikarya</taxon>
        <taxon>Basidiomycota</taxon>
        <taxon>Agaricomycotina</taxon>
        <taxon>Agaricomycetes</taxon>
        <taxon>Agaricomycetidae</taxon>
        <taxon>Agaricales</taxon>
        <taxon>Marasmiineae</taxon>
        <taxon>Marasmiaceae</taxon>
        <taxon>Marasmius</taxon>
    </lineage>
</organism>
<evidence type="ECO:0000259" key="8">
    <source>
        <dbReference type="Pfam" id="PF04884"/>
    </source>
</evidence>
<comment type="subcellular location">
    <subcellularLocation>
        <location evidence="1">Membrane</location>
    </subcellularLocation>
</comment>
<sequence length="521" mass="56699">MKVVERDATGALLTVYSEPGSKKLAKRSEGTANREGSAYLELLSRFMSKVFLPEGYPKTVSPDYMRYQILNALQAFCSSLAGMLSSRATLEGYGVGNASASATNALLLTVLQDATGRLTTILAAYHFGSSLMPEAKTYRFLADILNDIAIVLDTLSPLLATLPVLASLPKIIPVPFRVYTLCISSSLRALCGIAAGGSKTAITLHFSTPLEGTGNLGDLNAKDSSKETVLGLMGMLLGTLVVPYLTTPFSTYSTLLLLVMLHLGINYLAVRGVILRTLNRQRAALAWCMYRGPIQPTEHCPRAPRPGDVAQIESIFHRPEVILDDSGTPLGHCSIGSSIGTVLSQSMSIPTVVFDTLKNEKYVLWFDPKCLSHRSSPDSPVVIGTPHIHIFLKEGHRSFDHLRAWLHAIEVARSVKREMLAQREKLRNRVGNALQNQSGKLELELDGGALEASKLMSSAYEVIKKETSSFVDTMISEKWAFSNVDGVKELEVSLMTGPPITVIADVLEEDGLDSEESRKSR</sequence>
<dbReference type="InterPro" id="IPR006968">
    <property type="entry name" value="RUS_fam"/>
</dbReference>
<protein>
    <recommendedName>
        <fullName evidence="8">Protein root UVB sensitive/RUS domain-containing protein</fullName>
    </recommendedName>
</protein>
<dbReference type="PANTHER" id="PTHR12770:SF31">
    <property type="entry name" value="RUS FAMILY MEMBER 1"/>
    <property type="match status" value="1"/>
</dbReference>
<reference evidence="9 10" key="1">
    <citation type="submission" date="2024-02" db="EMBL/GenBank/DDBJ databases">
        <title>A draft genome for the cacao thread blight pathogen Marasmius crinis-equi.</title>
        <authorList>
            <person name="Cohen S.P."/>
            <person name="Baruah I.K."/>
            <person name="Amoako-Attah I."/>
            <person name="Bukari Y."/>
            <person name="Meinhardt L.W."/>
            <person name="Bailey B.A."/>
        </authorList>
    </citation>
    <scope>NUCLEOTIDE SEQUENCE [LARGE SCALE GENOMIC DNA]</scope>
    <source>
        <strain evidence="9 10">GH-76</strain>
    </source>
</reference>
<evidence type="ECO:0000256" key="1">
    <source>
        <dbReference type="ARBA" id="ARBA00004370"/>
    </source>
</evidence>
<keyword evidence="5 7" id="KW-0472">Membrane</keyword>
<evidence type="ECO:0000256" key="3">
    <source>
        <dbReference type="ARBA" id="ARBA00022692"/>
    </source>
</evidence>
<gene>
    <name evidence="9" type="ORF">V5O48_012898</name>
</gene>
<evidence type="ECO:0000256" key="7">
    <source>
        <dbReference type="SAM" id="Phobius"/>
    </source>
</evidence>
<dbReference type="PANTHER" id="PTHR12770">
    <property type="entry name" value="RUS1 FAMILY PROTEIN C16ORF58"/>
    <property type="match status" value="1"/>
</dbReference>
<feature type="transmembrane region" description="Helical" evidence="7">
    <location>
        <begin position="229"/>
        <end position="246"/>
    </location>
</feature>
<keyword evidence="4 7" id="KW-1133">Transmembrane helix</keyword>